<evidence type="ECO:0000256" key="4">
    <source>
        <dbReference type="ARBA" id="ARBA00023136"/>
    </source>
</evidence>
<proteinExistence type="inferred from homology"/>
<evidence type="ECO:0000256" key="1">
    <source>
        <dbReference type="ARBA" id="ARBA00004141"/>
    </source>
</evidence>
<sequence>MSSISGSGSGSDQEKPDIIDRARAAVSERADLPGMSLFEHLDELRRRLIHAAIALVVGYLVAVVFAPQLYSLMQAPLNHIGIQLNFTHPADLVNLRYIQIPLVGGAILASPYILFQVWLFIAPGLYQRERRFVIPFMASAIGLFLSGALLGYFFVFPGMLKFLIVDLSHNLGVHPIISVEEYTSFFFSLILGMGATFELPVVIFFLAMFGVVSPRFLWKNIRYAILIIFIIVEIITPSPDIPTQFAFAVPMLLLYLISIGVAWWVHPDRRIKKEPSA</sequence>
<dbReference type="GO" id="GO:0043953">
    <property type="term" value="P:protein transport by the Tat complex"/>
    <property type="evidence" value="ECO:0007669"/>
    <property type="project" value="TreeGrafter"/>
</dbReference>
<dbReference type="PANTHER" id="PTHR30371">
    <property type="entry name" value="SEC-INDEPENDENT PROTEIN TRANSLOCASE PROTEIN TATC"/>
    <property type="match status" value="1"/>
</dbReference>
<evidence type="ECO:0008006" key="7">
    <source>
        <dbReference type="Google" id="ProtNLM"/>
    </source>
</evidence>
<protein>
    <recommendedName>
        <fullName evidence="7">Sec-independent protein translocase protein TatC</fullName>
    </recommendedName>
</protein>
<name>E6QKI3_9ZZZZ</name>
<feature type="transmembrane region" description="Helical" evidence="5">
    <location>
        <begin position="98"/>
        <end position="121"/>
    </location>
</feature>
<reference evidence="6" key="1">
    <citation type="submission" date="2009-10" db="EMBL/GenBank/DDBJ databases">
        <title>Diversity of trophic interactions inside an arsenic-rich microbial ecosystem.</title>
        <authorList>
            <person name="Bertin P.N."/>
            <person name="Heinrich-Salmeron A."/>
            <person name="Pelletier E."/>
            <person name="Goulhen-Chollet F."/>
            <person name="Arsene-Ploetze F."/>
            <person name="Gallien S."/>
            <person name="Calteau A."/>
            <person name="Vallenet D."/>
            <person name="Casiot C."/>
            <person name="Chane-Woon-Ming B."/>
            <person name="Giloteaux L."/>
            <person name="Barakat M."/>
            <person name="Bonnefoy V."/>
            <person name="Bruneel O."/>
            <person name="Chandler M."/>
            <person name="Cleiss J."/>
            <person name="Duran R."/>
            <person name="Elbaz-Poulichet F."/>
            <person name="Fonknechten N."/>
            <person name="Lauga B."/>
            <person name="Mornico D."/>
            <person name="Ortet P."/>
            <person name="Schaeffer C."/>
            <person name="Siguier P."/>
            <person name="Alexander Thil Smith A."/>
            <person name="Van Dorsselaer A."/>
            <person name="Weissenbach J."/>
            <person name="Medigue C."/>
            <person name="Le Paslier D."/>
        </authorList>
    </citation>
    <scope>NUCLEOTIDE SEQUENCE</scope>
</reference>
<evidence type="ECO:0000256" key="3">
    <source>
        <dbReference type="ARBA" id="ARBA00022989"/>
    </source>
</evidence>
<dbReference type="PROSITE" id="PS01218">
    <property type="entry name" value="TATC"/>
    <property type="match status" value="1"/>
</dbReference>
<comment type="caution">
    <text evidence="6">The sequence shown here is derived from an EMBL/GenBank/DDBJ whole genome shotgun (WGS) entry which is preliminary data.</text>
</comment>
<dbReference type="AlphaFoldDB" id="E6QKI3"/>
<dbReference type="HAMAP" id="MF_00902">
    <property type="entry name" value="TatC"/>
    <property type="match status" value="1"/>
</dbReference>
<feature type="transmembrane region" description="Helical" evidence="5">
    <location>
        <begin position="48"/>
        <end position="70"/>
    </location>
</feature>
<dbReference type="PANTHER" id="PTHR30371:SF0">
    <property type="entry name" value="SEC-INDEPENDENT PROTEIN TRANSLOCASE PROTEIN TATC, CHLOROPLASTIC-RELATED"/>
    <property type="match status" value="1"/>
</dbReference>
<dbReference type="EMBL" id="CABQ01000133">
    <property type="protein sequence ID" value="CBI07751.1"/>
    <property type="molecule type" value="Genomic_DNA"/>
</dbReference>
<organism evidence="6">
    <name type="scientific">mine drainage metagenome</name>
    <dbReference type="NCBI Taxonomy" id="410659"/>
    <lineage>
        <taxon>unclassified sequences</taxon>
        <taxon>metagenomes</taxon>
        <taxon>ecological metagenomes</taxon>
    </lineage>
</organism>
<dbReference type="InterPro" id="IPR002033">
    <property type="entry name" value="TatC"/>
</dbReference>
<gene>
    <name evidence="6" type="ORF">CARN6_1131</name>
</gene>
<dbReference type="GO" id="GO:0033281">
    <property type="term" value="C:TAT protein transport complex"/>
    <property type="evidence" value="ECO:0007669"/>
    <property type="project" value="TreeGrafter"/>
</dbReference>
<keyword evidence="4 5" id="KW-0472">Membrane</keyword>
<comment type="subcellular location">
    <subcellularLocation>
        <location evidence="1">Membrane</location>
        <topology evidence="1">Multi-pass membrane protein</topology>
    </subcellularLocation>
</comment>
<feature type="transmembrane region" description="Helical" evidence="5">
    <location>
        <begin position="133"/>
        <end position="155"/>
    </location>
</feature>
<keyword evidence="2 5" id="KW-0812">Transmembrane</keyword>
<dbReference type="Pfam" id="PF00902">
    <property type="entry name" value="TatC"/>
    <property type="match status" value="1"/>
</dbReference>
<feature type="transmembrane region" description="Helical" evidence="5">
    <location>
        <begin position="245"/>
        <end position="265"/>
    </location>
</feature>
<dbReference type="GO" id="GO:0009977">
    <property type="term" value="F:proton motive force dependent protein transmembrane transporter activity"/>
    <property type="evidence" value="ECO:0007669"/>
    <property type="project" value="TreeGrafter"/>
</dbReference>
<accession>E6QKI3</accession>
<evidence type="ECO:0000313" key="6">
    <source>
        <dbReference type="EMBL" id="CBI07751.1"/>
    </source>
</evidence>
<dbReference type="PRINTS" id="PR01840">
    <property type="entry name" value="TATCFAMILY"/>
</dbReference>
<dbReference type="InterPro" id="IPR019820">
    <property type="entry name" value="Sec-indep_translocase_CS"/>
</dbReference>
<feature type="transmembrane region" description="Helical" evidence="5">
    <location>
        <begin position="221"/>
        <end position="239"/>
    </location>
</feature>
<evidence type="ECO:0000256" key="2">
    <source>
        <dbReference type="ARBA" id="ARBA00022692"/>
    </source>
</evidence>
<evidence type="ECO:0000256" key="5">
    <source>
        <dbReference type="SAM" id="Phobius"/>
    </source>
</evidence>
<keyword evidence="3 5" id="KW-1133">Transmembrane helix</keyword>
<dbReference type="NCBIfam" id="TIGR00945">
    <property type="entry name" value="tatC"/>
    <property type="match status" value="1"/>
</dbReference>
<dbReference type="GO" id="GO:0065002">
    <property type="term" value="P:intracellular protein transmembrane transport"/>
    <property type="evidence" value="ECO:0007669"/>
    <property type="project" value="TreeGrafter"/>
</dbReference>
<feature type="transmembrane region" description="Helical" evidence="5">
    <location>
        <begin position="185"/>
        <end position="209"/>
    </location>
</feature>